<keyword evidence="6" id="KW-0150">Chloroplast</keyword>
<dbReference type="OrthoDB" id="503907at2759"/>
<dbReference type="InterPro" id="IPR034575">
    <property type="entry name" value="OEP21"/>
</dbReference>
<keyword evidence="11" id="KW-0626">Porin</keyword>
<dbReference type="GO" id="GO:0009707">
    <property type="term" value="C:chloroplast outer membrane"/>
    <property type="evidence" value="ECO:0007669"/>
    <property type="project" value="UniProtKB-SubCell"/>
</dbReference>
<dbReference type="EMBL" id="CM035406">
    <property type="protein sequence ID" value="KAH7446810.1"/>
    <property type="molecule type" value="Genomic_DNA"/>
</dbReference>
<accession>A0A8T2VHT6</accession>
<gene>
    <name evidence="14" type="ORF">KP509_01G077400</name>
</gene>
<dbReference type="Proteomes" id="UP000825935">
    <property type="component" value="Chromosome 1"/>
</dbReference>
<evidence type="ECO:0000256" key="2">
    <source>
        <dbReference type="ARBA" id="ARBA00004441"/>
    </source>
</evidence>
<reference evidence="14" key="1">
    <citation type="submission" date="2021-08" db="EMBL/GenBank/DDBJ databases">
        <title>WGS assembly of Ceratopteris richardii.</title>
        <authorList>
            <person name="Marchant D.B."/>
            <person name="Chen G."/>
            <person name="Jenkins J."/>
            <person name="Shu S."/>
            <person name="Leebens-Mack J."/>
            <person name="Grimwood J."/>
            <person name="Schmutz J."/>
            <person name="Soltis P."/>
            <person name="Soltis D."/>
            <person name="Chen Z.-H."/>
        </authorList>
    </citation>
    <scope>NUCLEOTIDE SEQUENCE</scope>
    <source>
        <strain evidence="14">Whitten #5841</strain>
        <tissue evidence="14">Leaf</tissue>
    </source>
</reference>
<comment type="similarity">
    <text evidence="3">Belongs to the plastid outer envelope porin OEP21 (TC 1.B.29) family.</text>
</comment>
<evidence type="ECO:0000256" key="4">
    <source>
        <dbReference type="ARBA" id="ARBA00022448"/>
    </source>
</evidence>
<evidence type="ECO:0000256" key="1">
    <source>
        <dbReference type="ARBA" id="ARBA00004396"/>
    </source>
</evidence>
<evidence type="ECO:0000256" key="11">
    <source>
        <dbReference type="ARBA" id="ARBA00023114"/>
    </source>
</evidence>
<evidence type="ECO:0000256" key="3">
    <source>
        <dbReference type="ARBA" id="ARBA00009945"/>
    </source>
</evidence>
<comment type="function">
    <text evidence="13">Voltage-dependent rectifying anion channel that facilitates the translocation between chloroplast and cytoplasm of phosphorylated carbohydrates such as triosephosphate, 3-phosphoglycerate and inorganic phosphate (Pi) depending of ATP to triosephosphate ratio in the plastidial intermembrane space; in high triosephosphate/ATP conditions (e.g. photosynthesis), export of triosphosphate from chloroplast (outward rectifying channels), but in high ATP/triosephosphate conditions (e.g. dark phase), import of phosphosolutes (inward rectifying channels).</text>
</comment>
<keyword evidence="7" id="KW-0934">Plastid</keyword>
<comment type="caution">
    <text evidence="14">The sequence shown here is derived from an EMBL/GenBank/DDBJ whole genome shotgun (WGS) entry which is preliminary data.</text>
</comment>
<evidence type="ECO:0000313" key="15">
    <source>
        <dbReference type="Proteomes" id="UP000825935"/>
    </source>
</evidence>
<dbReference type="AlphaFoldDB" id="A0A8T2VHT6"/>
<protein>
    <submittedName>
        <fullName evidence="14">Uncharacterized protein</fullName>
    </submittedName>
</protein>
<comment type="subcellular location">
    <subcellularLocation>
        <location evidence="1">Plastid</location>
        <location evidence="1">Chloroplast outer membrane</location>
        <topology evidence="1">Multi-pass membrane protein</topology>
    </subcellularLocation>
    <subcellularLocation>
        <location evidence="2">Plastid</location>
        <location evidence="2">Etioplast membrane</location>
        <topology evidence="2">Multi-pass membrane protein</topology>
    </subcellularLocation>
</comment>
<dbReference type="PANTHER" id="PTHR35993:SF1">
    <property type="entry name" value="OUTER ENVELOPE PORE PROTEIN 21B, CHLOROPLASTIC"/>
    <property type="match status" value="1"/>
</dbReference>
<dbReference type="GO" id="GO:0034426">
    <property type="term" value="C:etioplast membrane"/>
    <property type="evidence" value="ECO:0007669"/>
    <property type="project" value="UniProtKB-SubCell"/>
</dbReference>
<dbReference type="OMA" id="NADYKGR"/>
<dbReference type="GO" id="GO:0015288">
    <property type="term" value="F:porin activity"/>
    <property type="evidence" value="ECO:0007669"/>
    <property type="project" value="UniProtKB-KW"/>
</dbReference>
<evidence type="ECO:0000256" key="12">
    <source>
        <dbReference type="ARBA" id="ARBA00023136"/>
    </source>
</evidence>
<dbReference type="GO" id="GO:0044070">
    <property type="term" value="P:regulation of monoatomic anion transport"/>
    <property type="evidence" value="ECO:0007669"/>
    <property type="project" value="InterPro"/>
</dbReference>
<evidence type="ECO:0000256" key="6">
    <source>
        <dbReference type="ARBA" id="ARBA00022528"/>
    </source>
</evidence>
<sequence>METSLRYNSEEKQLYLHAKECFLIDSSFYLKAHGRLNTHTGLTGGTIQFRRRFTPKVITSLDVGGKYDIDGKEFSYDIQAKKTLPITETGLLSLDIRAGYNFNPGLKFGKPRGVVELNYKIFNFTEEQDVRLRVGYNPFQRKPYLQIRENNWSFNADYSGNWSVMYDL</sequence>
<dbReference type="GO" id="GO:0046930">
    <property type="term" value="C:pore complex"/>
    <property type="evidence" value="ECO:0007669"/>
    <property type="project" value="UniProtKB-KW"/>
</dbReference>
<evidence type="ECO:0000313" key="14">
    <source>
        <dbReference type="EMBL" id="KAH7446810.1"/>
    </source>
</evidence>
<keyword evidence="4" id="KW-0813">Transport</keyword>
<evidence type="ECO:0000256" key="10">
    <source>
        <dbReference type="ARBA" id="ARBA00023065"/>
    </source>
</evidence>
<keyword evidence="12" id="KW-0472">Membrane</keyword>
<keyword evidence="15" id="KW-1185">Reference proteome</keyword>
<evidence type="ECO:0000256" key="9">
    <source>
        <dbReference type="ARBA" id="ARBA00022805"/>
    </source>
</evidence>
<organism evidence="14 15">
    <name type="scientific">Ceratopteris richardii</name>
    <name type="common">Triangle waterfern</name>
    <dbReference type="NCBI Taxonomy" id="49495"/>
    <lineage>
        <taxon>Eukaryota</taxon>
        <taxon>Viridiplantae</taxon>
        <taxon>Streptophyta</taxon>
        <taxon>Embryophyta</taxon>
        <taxon>Tracheophyta</taxon>
        <taxon>Polypodiopsida</taxon>
        <taxon>Polypodiidae</taxon>
        <taxon>Polypodiales</taxon>
        <taxon>Pteridineae</taxon>
        <taxon>Pteridaceae</taxon>
        <taxon>Parkerioideae</taxon>
        <taxon>Ceratopteris</taxon>
    </lineage>
</organism>
<keyword evidence="9" id="KW-1002">Plastid outer membrane</keyword>
<dbReference type="GO" id="GO:0008308">
    <property type="term" value="F:voltage-gated monoatomic anion channel activity"/>
    <property type="evidence" value="ECO:0007669"/>
    <property type="project" value="InterPro"/>
</dbReference>
<keyword evidence="10" id="KW-0406">Ion transport</keyword>
<proteinExistence type="inferred from homology"/>
<evidence type="ECO:0000256" key="7">
    <source>
        <dbReference type="ARBA" id="ARBA00022640"/>
    </source>
</evidence>
<keyword evidence="8" id="KW-0812">Transmembrane</keyword>
<evidence type="ECO:0000256" key="13">
    <source>
        <dbReference type="ARBA" id="ARBA00024941"/>
    </source>
</evidence>
<keyword evidence="5" id="KW-1134">Transmembrane beta strand</keyword>
<dbReference type="PANTHER" id="PTHR35993">
    <property type="entry name" value="OUTER ENVELOPE PORE PROTEIN 21B, CHLOROPLASTIC"/>
    <property type="match status" value="1"/>
</dbReference>
<evidence type="ECO:0000256" key="5">
    <source>
        <dbReference type="ARBA" id="ARBA00022452"/>
    </source>
</evidence>
<name>A0A8T2VHT6_CERRI</name>
<evidence type="ECO:0000256" key="8">
    <source>
        <dbReference type="ARBA" id="ARBA00022692"/>
    </source>
</evidence>